<evidence type="ECO:0000256" key="7">
    <source>
        <dbReference type="ARBA" id="ARBA00047841"/>
    </source>
</evidence>
<organism evidence="9 10">
    <name type="scientific">Megaselia scalaris</name>
    <name type="common">Humpbacked fly</name>
    <name type="synonym">Phora scalaris</name>
    <dbReference type="NCBI Taxonomy" id="36166"/>
    <lineage>
        <taxon>Eukaryota</taxon>
        <taxon>Metazoa</taxon>
        <taxon>Ecdysozoa</taxon>
        <taxon>Arthropoda</taxon>
        <taxon>Hexapoda</taxon>
        <taxon>Insecta</taxon>
        <taxon>Pterygota</taxon>
        <taxon>Neoptera</taxon>
        <taxon>Endopterygota</taxon>
        <taxon>Diptera</taxon>
        <taxon>Brachycera</taxon>
        <taxon>Muscomorpha</taxon>
        <taxon>Platypezoidea</taxon>
        <taxon>Phoridae</taxon>
        <taxon>Megaseliini</taxon>
        <taxon>Megaselia</taxon>
    </lineage>
</organism>
<dbReference type="CDD" id="cd02440">
    <property type="entry name" value="AdoMet_MTases"/>
    <property type="match status" value="1"/>
</dbReference>
<dbReference type="PANTHER" id="PTHR44307">
    <property type="entry name" value="PHOSPHOETHANOLAMINE METHYLTRANSFERASE"/>
    <property type="match status" value="1"/>
</dbReference>
<dbReference type="EC" id="2.1.1.103" evidence="5"/>
<dbReference type="GO" id="GO:0000234">
    <property type="term" value="F:phosphoethanolamine N-methyltransferase activity"/>
    <property type="evidence" value="ECO:0007669"/>
    <property type="project" value="UniProtKB-EC"/>
</dbReference>
<feature type="domain" description="Methyltransferase" evidence="8">
    <location>
        <begin position="32"/>
        <end position="149"/>
    </location>
</feature>
<dbReference type="SUPFAM" id="SSF53335">
    <property type="entry name" value="S-adenosyl-L-methionine-dependent methyltransferases"/>
    <property type="match status" value="1"/>
</dbReference>
<reference evidence="10" key="1">
    <citation type="submission" date="2013-02" db="EMBL/GenBank/DDBJ databases">
        <authorList>
            <person name="Hughes D."/>
        </authorList>
    </citation>
    <scope>NUCLEOTIDE SEQUENCE</scope>
    <source>
        <strain>Durham</strain>
        <strain evidence="10">NC isolate 2 -- Noor lab</strain>
    </source>
</reference>
<evidence type="ECO:0000259" key="8">
    <source>
        <dbReference type="Pfam" id="PF13847"/>
    </source>
</evidence>
<keyword evidence="10" id="KW-1185">Reference proteome</keyword>
<dbReference type="GO" id="GO:0032259">
    <property type="term" value="P:methylation"/>
    <property type="evidence" value="ECO:0007669"/>
    <property type="project" value="UniProtKB-KW"/>
</dbReference>
<keyword evidence="3" id="KW-0489">Methyltransferase</keyword>
<dbReference type="EMBL" id="CAQQ02392767">
    <property type="status" value="NOT_ANNOTATED_CDS"/>
    <property type="molecule type" value="Genomic_DNA"/>
</dbReference>
<reference evidence="9" key="2">
    <citation type="submission" date="2015-06" db="UniProtKB">
        <authorList>
            <consortium name="EnsemblMetazoa"/>
        </authorList>
    </citation>
    <scope>IDENTIFICATION</scope>
</reference>
<comment type="pathway">
    <text evidence="1">Phospholipid metabolism; phosphatidylcholine biosynthesis.</text>
</comment>
<comment type="catalytic activity">
    <reaction evidence="6">
        <text>N,N-dimethylethanolamine phosphate + S-adenosyl-L-methionine = phosphocholine + S-adenosyl-L-homocysteine + H(+)</text>
        <dbReference type="Rhea" id="RHEA:25325"/>
        <dbReference type="ChEBI" id="CHEBI:15378"/>
        <dbReference type="ChEBI" id="CHEBI:57856"/>
        <dbReference type="ChEBI" id="CHEBI:58641"/>
        <dbReference type="ChEBI" id="CHEBI:59789"/>
        <dbReference type="ChEBI" id="CHEBI:295975"/>
        <dbReference type="EC" id="2.1.1.103"/>
    </reaction>
    <physiologicalReaction direction="left-to-right" evidence="6">
        <dbReference type="Rhea" id="RHEA:25326"/>
    </physiologicalReaction>
</comment>
<comment type="pathway">
    <text evidence="2">Lipid metabolism.</text>
</comment>
<comment type="catalytic activity">
    <reaction evidence="7">
        <text>N-methylethanolamine phosphate + S-adenosyl-L-methionine = N,N-dimethylethanolamine phosphate + S-adenosyl-L-homocysteine + H(+)</text>
        <dbReference type="Rhea" id="RHEA:25321"/>
        <dbReference type="ChEBI" id="CHEBI:15378"/>
        <dbReference type="ChEBI" id="CHEBI:57781"/>
        <dbReference type="ChEBI" id="CHEBI:57856"/>
        <dbReference type="ChEBI" id="CHEBI:58641"/>
        <dbReference type="ChEBI" id="CHEBI:59789"/>
        <dbReference type="EC" id="2.1.1.103"/>
    </reaction>
    <physiologicalReaction direction="left-to-right" evidence="7">
        <dbReference type="Rhea" id="RHEA:25322"/>
    </physiologicalReaction>
</comment>
<evidence type="ECO:0000313" key="9">
    <source>
        <dbReference type="EnsemblMetazoa" id="MESCA002969-PA"/>
    </source>
</evidence>
<dbReference type="EnsemblMetazoa" id="MESCA002969-RA">
    <property type="protein sequence ID" value="MESCA002969-PA"/>
    <property type="gene ID" value="MESCA002969"/>
</dbReference>
<name>T1GHR1_MEGSC</name>
<evidence type="ECO:0000256" key="1">
    <source>
        <dbReference type="ARBA" id="ARBA00004969"/>
    </source>
</evidence>
<dbReference type="HOGENOM" id="CLU_039068_7_0_1"/>
<dbReference type="AlphaFoldDB" id="T1GHR1"/>
<evidence type="ECO:0000313" key="10">
    <source>
        <dbReference type="Proteomes" id="UP000015102"/>
    </source>
</evidence>
<dbReference type="InterPro" id="IPR029063">
    <property type="entry name" value="SAM-dependent_MTases_sf"/>
</dbReference>
<accession>T1GHR1</accession>
<evidence type="ECO:0000256" key="6">
    <source>
        <dbReference type="ARBA" id="ARBA00047619"/>
    </source>
</evidence>
<dbReference type="Gene3D" id="3.40.50.150">
    <property type="entry name" value="Vaccinia Virus protein VP39"/>
    <property type="match status" value="1"/>
</dbReference>
<dbReference type="InterPro" id="IPR025714">
    <property type="entry name" value="Methyltranfer_dom"/>
</dbReference>
<dbReference type="OMA" id="TTSENCH"/>
<protein>
    <recommendedName>
        <fullName evidence="5">phosphoethanolamine N-methyltransferase</fullName>
        <ecNumber evidence="5">2.1.1.103</ecNumber>
    </recommendedName>
</protein>
<dbReference type="PANTHER" id="PTHR44307:SF2">
    <property type="entry name" value="PHOSPHOETHANOLAMINE METHYLTRANSFERASE ISOFORM X1"/>
    <property type="match status" value="1"/>
</dbReference>
<sequence length="240" mass="27288">MIFGDGFISTGGPTTTLHLCEKYLDGKIAEKPKILDVGCGIGGGCAYLADRYNAHVVGVDLSSNVINIAKERYSEHNNLEFKIEDALLGDYKEGEFDMIYSRDALLHVAEKAKLFKLFYKWLKPGGIVLITDYCCGEPQFLHAEFKAYVAQRGYHLLTVPNYEKILTDAGFEAKGENITEWFRKILKMEKDRLLEPKMSARFLEKYSKEEMDKLVAGWDDKLKTTSENCHVWGVFFATKN</sequence>
<evidence type="ECO:0000256" key="4">
    <source>
        <dbReference type="ARBA" id="ARBA00022679"/>
    </source>
</evidence>
<keyword evidence="4" id="KW-0808">Transferase</keyword>
<dbReference type="Pfam" id="PF13847">
    <property type="entry name" value="Methyltransf_31"/>
    <property type="match status" value="1"/>
</dbReference>
<dbReference type="STRING" id="36166.T1GHR1"/>
<proteinExistence type="predicted"/>
<evidence type="ECO:0000256" key="3">
    <source>
        <dbReference type="ARBA" id="ARBA00022603"/>
    </source>
</evidence>
<dbReference type="Proteomes" id="UP000015102">
    <property type="component" value="Unassembled WGS sequence"/>
</dbReference>
<evidence type="ECO:0000256" key="2">
    <source>
        <dbReference type="ARBA" id="ARBA00005189"/>
    </source>
</evidence>
<evidence type="ECO:0000256" key="5">
    <source>
        <dbReference type="ARBA" id="ARBA00035674"/>
    </source>
</evidence>